<name>A0A9X0A1F4_9CNID</name>
<feature type="transmembrane region" description="Helical" evidence="9">
    <location>
        <begin position="166"/>
        <end position="188"/>
    </location>
</feature>
<dbReference type="Gene3D" id="1.10.287.70">
    <property type="match status" value="1"/>
</dbReference>
<keyword evidence="6 9" id="KW-0472">Membrane</keyword>
<evidence type="ECO:0000256" key="4">
    <source>
        <dbReference type="ARBA" id="ARBA00022989"/>
    </source>
</evidence>
<keyword evidence="3 8" id="KW-0812">Transmembrane</keyword>
<keyword evidence="7 8" id="KW-0407">Ion channel</keyword>
<dbReference type="EMBL" id="MU825424">
    <property type="protein sequence ID" value="KAJ7389874.1"/>
    <property type="molecule type" value="Genomic_DNA"/>
</dbReference>
<comment type="caution">
    <text evidence="11">The sequence shown here is derived from an EMBL/GenBank/DDBJ whole genome shotgun (WGS) entry which is preliminary data.</text>
</comment>
<dbReference type="AlphaFoldDB" id="A0A9X0A1F4"/>
<dbReference type="Proteomes" id="UP001163046">
    <property type="component" value="Unassembled WGS sequence"/>
</dbReference>
<dbReference type="InterPro" id="IPR013099">
    <property type="entry name" value="K_chnl_dom"/>
</dbReference>
<dbReference type="InterPro" id="IPR003280">
    <property type="entry name" value="2pore_dom_K_chnl"/>
</dbReference>
<evidence type="ECO:0000256" key="7">
    <source>
        <dbReference type="ARBA" id="ARBA00023303"/>
    </source>
</evidence>
<evidence type="ECO:0000256" key="2">
    <source>
        <dbReference type="ARBA" id="ARBA00022448"/>
    </source>
</evidence>
<dbReference type="OrthoDB" id="297496at2759"/>
<comment type="similarity">
    <text evidence="8">Belongs to the two pore domain potassium channel (TC 1.A.1.8) family.</text>
</comment>
<reference evidence="11" key="1">
    <citation type="submission" date="2023-01" db="EMBL/GenBank/DDBJ databases">
        <title>Genome assembly of the deep-sea coral Lophelia pertusa.</title>
        <authorList>
            <person name="Herrera S."/>
            <person name="Cordes E."/>
        </authorList>
    </citation>
    <scope>NUCLEOTIDE SEQUENCE</scope>
    <source>
        <strain evidence="11">USNM1676648</strain>
        <tissue evidence="11">Polyp</tissue>
    </source>
</reference>
<organism evidence="11 12">
    <name type="scientific">Desmophyllum pertusum</name>
    <dbReference type="NCBI Taxonomy" id="174260"/>
    <lineage>
        <taxon>Eukaryota</taxon>
        <taxon>Metazoa</taxon>
        <taxon>Cnidaria</taxon>
        <taxon>Anthozoa</taxon>
        <taxon>Hexacorallia</taxon>
        <taxon>Scleractinia</taxon>
        <taxon>Caryophylliina</taxon>
        <taxon>Caryophylliidae</taxon>
        <taxon>Desmophyllum</taxon>
    </lineage>
</organism>
<evidence type="ECO:0000256" key="1">
    <source>
        <dbReference type="ARBA" id="ARBA00004141"/>
    </source>
</evidence>
<evidence type="ECO:0000256" key="6">
    <source>
        <dbReference type="ARBA" id="ARBA00023136"/>
    </source>
</evidence>
<evidence type="ECO:0000256" key="9">
    <source>
        <dbReference type="SAM" id="Phobius"/>
    </source>
</evidence>
<dbReference type="SUPFAM" id="SSF81324">
    <property type="entry name" value="Voltage-gated potassium channels"/>
    <property type="match status" value="2"/>
</dbReference>
<feature type="domain" description="Potassium channel" evidence="10">
    <location>
        <begin position="148"/>
        <end position="219"/>
    </location>
</feature>
<keyword evidence="12" id="KW-1185">Reference proteome</keyword>
<dbReference type="GO" id="GO:0030322">
    <property type="term" value="P:stabilization of membrane potential"/>
    <property type="evidence" value="ECO:0007669"/>
    <property type="project" value="TreeGrafter"/>
</dbReference>
<sequence>MQIEQDKDEDVATHTFEELRRQWIKKYNLSRENITKLLQDYGNLKENGAKPTWSYLNSVYFVLQLVTTIGYGNITPQTSSGQIFTIAYAIAGIPLTLLALKSIGELVNIALRTITRPLHIKFHTIQCDEHICDFAEKGNLGINSVCLILTWIIVSAASAHLEPERSLISIVYSVFVTYSTVGFGDIIPFENHQYVFMISVLPGLSFMSSLIDSVVAYMEKRSIMNSTRCVKLANCLSGKRDARITTDGAQQDTEVVELRVMEST</sequence>
<dbReference type="PRINTS" id="PR01333">
    <property type="entry name" value="2POREKCHANEL"/>
</dbReference>
<dbReference type="GO" id="GO:0015271">
    <property type="term" value="F:outward rectifier potassium channel activity"/>
    <property type="evidence" value="ECO:0007669"/>
    <property type="project" value="TreeGrafter"/>
</dbReference>
<evidence type="ECO:0000256" key="5">
    <source>
        <dbReference type="ARBA" id="ARBA00023065"/>
    </source>
</evidence>
<evidence type="ECO:0000256" key="8">
    <source>
        <dbReference type="RuleBase" id="RU003857"/>
    </source>
</evidence>
<feature type="domain" description="Potassium channel" evidence="10">
    <location>
        <begin position="50"/>
        <end position="107"/>
    </location>
</feature>
<protein>
    <submittedName>
        <fullName evidence="11">Potassium channel sub K member 9</fullName>
    </submittedName>
</protein>
<evidence type="ECO:0000259" key="10">
    <source>
        <dbReference type="Pfam" id="PF07885"/>
    </source>
</evidence>
<gene>
    <name evidence="11" type="primary">KCNK9_1</name>
    <name evidence="11" type="ORF">OS493_028843</name>
</gene>
<dbReference type="Pfam" id="PF07885">
    <property type="entry name" value="Ion_trans_2"/>
    <property type="match status" value="2"/>
</dbReference>
<evidence type="ECO:0000313" key="11">
    <source>
        <dbReference type="EMBL" id="KAJ7389874.1"/>
    </source>
</evidence>
<dbReference type="PANTHER" id="PTHR11003">
    <property type="entry name" value="POTASSIUM CHANNEL, SUBFAMILY K"/>
    <property type="match status" value="1"/>
</dbReference>
<evidence type="ECO:0000256" key="3">
    <source>
        <dbReference type="ARBA" id="ARBA00022692"/>
    </source>
</evidence>
<dbReference type="GO" id="GO:0022841">
    <property type="term" value="F:potassium ion leak channel activity"/>
    <property type="evidence" value="ECO:0007669"/>
    <property type="project" value="TreeGrafter"/>
</dbReference>
<feature type="transmembrane region" description="Helical" evidence="9">
    <location>
        <begin position="53"/>
        <end position="71"/>
    </location>
</feature>
<feature type="transmembrane region" description="Helical" evidence="9">
    <location>
        <begin position="194"/>
        <end position="218"/>
    </location>
</feature>
<dbReference type="PANTHER" id="PTHR11003:SF345">
    <property type="entry name" value="TWIK FAMILY OF POTASSIUM CHANNELS PROTEIN 18"/>
    <property type="match status" value="1"/>
</dbReference>
<feature type="transmembrane region" description="Helical" evidence="9">
    <location>
        <begin position="83"/>
        <end position="103"/>
    </location>
</feature>
<keyword evidence="5 8" id="KW-0406">Ion transport</keyword>
<comment type="subcellular location">
    <subcellularLocation>
        <location evidence="1">Membrane</location>
        <topology evidence="1">Multi-pass membrane protein</topology>
    </subcellularLocation>
</comment>
<keyword evidence="2 8" id="KW-0813">Transport</keyword>
<proteinExistence type="inferred from homology"/>
<keyword evidence="4 9" id="KW-1133">Transmembrane helix</keyword>
<evidence type="ECO:0000313" key="12">
    <source>
        <dbReference type="Proteomes" id="UP001163046"/>
    </source>
</evidence>
<accession>A0A9X0A1F4</accession>
<dbReference type="GO" id="GO:0005886">
    <property type="term" value="C:plasma membrane"/>
    <property type="evidence" value="ECO:0007669"/>
    <property type="project" value="TreeGrafter"/>
</dbReference>